<evidence type="ECO:0000313" key="2">
    <source>
        <dbReference type="Proteomes" id="UP000782312"/>
    </source>
</evidence>
<protein>
    <recommendedName>
        <fullName evidence="3">PQQ-binding-like beta-propeller repeat protein</fullName>
    </recommendedName>
</protein>
<dbReference type="EMBL" id="JACPUR010000019">
    <property type="protein sequence ID" value="MBI3127850.1"/>
    <property type="molecule type" value="Genomic_DNA"/>
</dbReference>
<dbReference type="Proteomes" id="UP000782312">
    <property type="component" value="Unassembled WGS sequence"/>
</dbReference>
<dbReference type="InterPro" id="IPR011047">
    <property type="entry name" value="Quinoprotein_ADH-like_sf"/>
</dbReference>
<proteinExistence type="predicted"/>
<dbReference type="SUPFAM" id="SSF50998">
    <property type="entry name" value="Quinoprotein alcohol dehydrogenase-like"/>
    <property type="match status" value="1"/>
</dbReference>
<accession>A0A932I0U8</accession>
<evidence type="ECO:0000313" key="1">
    <source>
        <dbReference type="EMBL" id="MBI3127850.1"/>
    </source>
</evidence>
<dbReference type="Gene3D" id="2.130.10.10">
    <property type="entry name" value="YVTN repeat-like/Quinoprotein amine dehydrogenase"/>
    <property type="match status" value="1"/>
</dbReference>
<sequence length="187" mass="20829">MIPAEELLVRLGVHTPLYAASGRHVFAALNGRDRGHFFAVDREKGNFLWRVENSAGWVIAPPLIWEDLFIVGTSTADMRRREEGGEFAQVDWRRGGAVYAFEALGGKVRFWDDRTGVVRRTPRAEGDVLVVEGEVRSGGFREGAPWSTSVQMESRFALPSGRLLGRKARGQAPEGYFKGEPAPGRWD</sequence>
<organism evidence="1 2">
    <name type="scientific">Tectimicrobiota bacterium</name>
    <dbReference type="NCBI Taxonomy" id="2528274"/>
    <lineage>
        <taxon>Bacteria</taxon>
        <taxon>Pseudomonadati</taxon>
        <taxon>Nitrospinota/Tectimicrobiota group</taxon>
        <taxon>Candidatus Tectimicrobiota</taxon>
    </lineage>
</organism>
<comment type="caution">
    <text evidence="1">The sequence shown here is derived from an EMBL/GenBank/DDBJ whole genome shotgun (WGS) entry which is preliminary data.</text>
</comment>
<reference evidence="1" key="1">
    <citation type="submission" date="2020-07" db="EMBL/GenBank/DDBJ databases">
        <title>Huge and variable diversity of episymbiotic CPR bacteria and DPANN archaea in groundwater ecosystems.</title>
        <authorList>
            <person name="He C.Y."/>
            <person name="Keren R."/>
            <person name="Whittaker M."/>
            <person name="Farag I.F."/>
            <person name="Doudna J."/>
            <person name="Cate J.H.D."/>
            <person name="Banfield J.F."/>
        </authorList>
    </citation>
    <scope>NUCLEOTIDE SEQUENCE</scope>
    <source>
        <strain evidence="1">NC_groundwater_763_Ag_S-0.2um_68_21</strain>
    </source>
</reference>
<evidence type="ECO:0008006" key="3">
    <source>
        <dbReference type="Google" id="ProtNLM"/>
    </source>
</evidence>
<dbReference type="InterPro" id="IPR015943">
    <property type="entry name" value="WD40/YVTN_repeat-like_dom_sf"/>
</dbReference>
<dbReference type="AlphaFoldDB" id="A0A932I0U8"/>
<name>A0A932I0U8_UNCTE</name>
<gene>
    <name evidence="1" type="ORF">HYZ11_09620</name>
</gene>